<dbReference type="Proteomes" id="UP000839052">
    <property type="component" value="Chromosome"/>
</dbReference>
<gene>
    <name evidence="4" type="ORF">NTG6680_0266</name>
</gene>
<dbReference type="RefSeq" id="WP_239795614.1">
    <property type="nucleotide sequence ID" value="NZ_OU912926.1"/>
</dbReference>
<keyword evidence="2" id="KW-0378">Hydrolase</keyword>
<evidence type="ECO:0000313" key="5">
    <source>
        <dbReference type="Proteomes" id="UP000839052"/>
    </source>
</evidence>
<feature type="domain" description="Phospholipase/carboxylesterase/thioesterase" evidence="3">
    <location>
        <begin position="13"/>
        <end position="216"/>
    </location>
</feature>
<protein>
    <submittedName>
        <fullName evidence="4">Carboxylesterase</fullName>
    </submittedName>
</protein>
<evidence type="ECO:0000313" key="4">
    <source>
        <dbReference type="EMBL" id="CAG9931519.1"/>
    </source>
</evidence>
<dbReference type="InterPro" id="IPR050565">
    <property type="entry name" value="LYPA1-2/EST-like"/>
</dbReference>
<evidence type="ECO:0000256" key="1">
    <source>
        <dbReference type="ARBA" id="ARBA00006499"/>
    </source>
</evidence>
<dbReference type="SUPFAM" id="SSF53474">
    <property type="entry name" value="alpha/beta-Hydrolases"/>
    <property type="match status" value="1"/>
</dbReference>
<evidence type="ECO:0000256" key="2">
    <source>
        <dbReference type="ARBA" id="ARBA00022801"/>
    </source>
</evidence>
<evidence type="ECO:0000259" key="3">
    <source>
        <dbReference type="Pfam" id="PF02230"/>
    </source>
</evidence>
<dbReference type="InterPro" id="IPR003140">
    <property type="entry name" value="PLipase/COase/thioEstase"/>
</dbReference>
<dbReference type="Gene3D" id="3.40.50.1820">
    <property type="entry name" value="alpha/beta hydrolase"/>
    <property type="match status" value="1"/>
</dbReference>
<keyword evidence="5" id="KW-1185">Reference proteome</keyword>
<dbReference type="EMBL" id="OU912926">
    <property type="protein sequence ID" value="CAG9931519.1"/>
    <property type="molecule type" value="Genomic_DNA"/>
</dbReference>
<dbReference type="InterPro" id="IPR029058">
    <property type="entry name" value="AB_hydrolase_fold"/>
</dbReference>
<comment type="similarity">
    <text evidence="1">Belongs to the AB hydrolase superfamily. AB hydrolase 2 family.</text>
</comment>
<accession>A0ABM8YVQ5</accession>
<dbReference type="PANTHER" id="PTHR10655:SF17">
    <property type="entry name" value="LYSOPHOSPHOLIPASE-LIKE PROTEIN 1"/>
    <property type="match status" value="1"/>
</dbReference>
<sequence length="224" mass="24448">MNSVLPHITLETGKSPQHSIIWLHGLGADGEDFVSMGEEMKLPVAVRYLFPHAPKQPVTLNGGLIMRAWYDIMASDMVTKQDVKGIRASQAAIEVLIAQEKQRGIVTDNIFLAGFSQGGAIALHTGLRHASRLGGILALSTYLPLAETLSSEASAAALNTPIFMAHGHSDSIVPYARGKASADELKKQGYQVEWHEYGMPHSVCAEEVRDIQTWLTHKLNTDPR</sequence>
<reference evidence="4 5" key="1">
    <citation type="submission" date="2021-10" db="EMBL/GenBank/DDBJ databases">
        <authorList>
            <person name="Koch H."/>
        </authorList>
    </citation>
    <scope>NUCLEOTIDE SEQUENCE [LARGE SCALE GENOMIC DNA]</scope>
    <source>
        <strain evidence="4">6680</strain>
    </source>
</reference>
<name>A0ABM8YVQ5_9PROT</name>
<organism evidence="4 5">
    <name type="scientific">Candidatus Nitrotoga arctica</name>
    <dbReference type="NCBI Taxonomy" id="453162"/>
    <lineage>
        <taxon>Bacteria</taxon>
        <taxon>Pseudomonadati</taxon>
        <taxon>Pseudomonadota</taxon>
        <taxon>Betaproteobacteria</taxon>
        <taxon>Nitrosomonadales</taxon>
        <taxon>Gallionellaceae</taxon>
        <taxon>Candidatus Nitrotoga</taxon>
    </lineage>
</organism>
<dbReference type="Pfam" id="PF02230">
    <property type="entry name" value="Abhydrolase_2"/>
    <property type="match status" value="1"/>
</dbReference>
<dbReference type="PANTHER" id="PTHR10655">
    <property type="entry name" value="LYSOPHOSPHOLIPASE-RELATED"/>
    <property type="match status" value="1"/>
</dbReference>
<proteinExistence type="inferred from homology"/>